<dbReference type="InterPro" id="IPR020472">
    <property type="entry name" value="WD40_PAC1"/>
</dbReference>
<dbReference type="Gene3D" id="2.130.10.10">
    <property type="entry name" value="YVTN repeat-like/Quinoprotein amine dehydrogenase"/>
    <property type="match status" value="1"/>
</dbReference>
<dbReference type="PROSITE" id="PS50082">
    <property type="entry name" value="WD_REPEATS_2"/>
    <property type="match status" value="2"/>
</dbReference>
<evidence type="ECO:0000256" key="3">
    <source>
        <dbReference type="PROSITE-ProRule" id="PRU00221"/>
    </source>
</evidence>
<dbReference type="InterPro" id="IPR015943">
    <property type="entry name" value="WD40/YVTN_repeat-like_dom_sf"/>
</dbReference>
<dbReference type="EMBL" id="ASPP01000125">
    <property type="protein sequence ID" value="ETO36933.1"/>
    <property type="molecule type" value="Genomic_DNA"/>
</dbReference>
<dbReference type="AlphaFoldDB" id="X6PFS0"/>
<dbReference type="InterPro" id="IPR019775">
    <property type="entry name" value="WD40_repeat_CS"/>
</dbReference>
<organism evidence="4 5">
    <name type="scientific">Reticulomyxa filosa</name>
    <dbReference type="NCBI Taxonomy" id="46433"/>
    <lineage>
        <taxon>Eukaryota</taxon>
        <taxon>Sar</taxon>
        <taxon>Rhizaria</taxon>
        <taxon>Retaria</taxon>
        <taxon>Foraminifera</taxon>
        <taxon>Monothalamids</taxon>
        <taxon>Reticulomyxidae</taxon>
        <taxon>Reticulomyxa</taxon>
    </lineage>
</organism>
<dbReference type="GO" id="GO:1990234">
    <property type="term" value="C:transferase complex"/>
    <property type="evidence" value="ECO:0007669"/>
    <property type="project" value="UniProtKB-ARBA"/>
</dbReference>
<dbReference type="SUPFAM" id="SSF50978">
    <property type="entry name" value="WD40 repeat-like"/>
    <property type="match status" value="1"/>
</dbReference>
<dbReference type="PRINTS" id="PR00320">
    <property type="entry name" value="GPROTEINBRPT"/>
</dbReference>
<sequence>MKEQNETSIVGGNVICSGSDDKTVRLWDIRTGKQIHIFKGHTSDIFTVEYLPFENGSSDTNIICSGSLDNTIRFWDIRTNKQLHEIKGFDDNTGIYSFEFVPFDQGLKNSEKNKNSTNDCCGYALCYGSGMGLIRSCQVTTEQEHNHKKPFTIEMQINKESITLNSSDTNTMIIIVKLEKKKNKYSEQIK</sequence>
<evidence type="ECO:0000256" key="1">
    <source>
        <dbReference type="ARBA" id="ARBA00022574"/>
    </source>
</evidence>
<gene>
    <name evidence="4" type="ORF">RFI_00129</name>
</gene>
<dbReference type="Proteomes" id="UP000023152">
    <property type="component" value="Unassembled WGS sequence"/>
</dbReference>
<keyword evidence="2" id="KW-0677">Repeat</keyword>
<feature type="repeat" description="WD" evidence="3">
    <location>
        <begin position="38"/>
        <end position="85"/>
    </location>
</feature>
<protein>
    <submittedName>
        <fullName evidence="4">WD repeat-containing protein</fullName>
    </submittedName>
</protein>
<dbReference type="Pfam" id="PF00400">
    <property type="entry name" value="WD40"/>
    <property type="match status" value="2"/>
</dbReference>
<dbReference type="SMART" id="SM00320">
    <property type="entry name" value="WD40"/>
    <property type="match status" value="2"/>
</dbReference>
<dbReference type="PANTHER" id="PTHR22847:SF637">
    <property type="entry name" value="WD REPEAT DOMAIN 5B"/>
    <property type="match status" value="1"/>
</dbReference>
<comment type="caution">
    <text evidence="4">The sequence shown here is derived from an EMBL/GenBank/DDBJ whole genome shotgun (WGS) entry which is preliminary data.</text>
</comment>
<dbReference type="InterPro" id="IPR001680">
    <property type="entry name" value="WD40_rpt"/>
</dbReference>
<feature type="repeat" description="WD" evidence="3">
    <location>
        <begin position="12"/>
        <end position="37"/>
    </location>
</feature>
<dbReference type="PROSITE" id="PS00678">
    <property type="entry name" value="WD_REPEATS_1"/>
    <property type="match status" value="2"/>
</dbReference>
<dbReference type="PROSITE" id="PS50294">
    <property type="entry name" value="WD_REPEATS_REGION"/>
    <property type="match status" value="1"/>
</dbReference>
<keyword evidence="5" id="KW-1185">Reference proteome</keyword>
<evidence type="ECO:0000313" key="4">
    <source>
        <dbReference type="EMBL" id="ETO36933.1"/>
    </source>
</evidence>
<dbReference type="PANTHER" id="PTHR22847">
    <property type="entry name" value="WD40 REPEAT PROTEIN"/>
    <property type="match status" value="1"/>
</dbReference>
<reference evidence="4 5" key="1">
    <citation type="journal article" date="2013" name="Curr. Biol.">
        <title>The Genome of the Foraminiferan Reticulomyxa filosa.</title>
        <authorList>
            <person name="Glockner G."/>
            <person name="Hulsmann N."/>
            <person name="Schleicher M."/>
            <person name="Noegel A.A."/>
            <person name="Eichinger L."/>
            <person name="Gallinger C."/>
            <person name="Pawlowski J."/>
            <person name="Sierra R."/>
            <person name="Euteneuer U."/>
            <person name="Pillet L."/>
            <person name="Moustafa A."/>
            <person name="Platzer M."/>
            <person name="Groth M."/>
            <person name="Szafranski K."/>
            <person name="Schliwa M."/>
        </authorList>
    </citation>
    <scope>NUCLEOTIDE SEQUENCE [LARGE SCALE GENOMIC DNA]</scope>
</reference>
<keyword evidence="1 3" id="KW-0853">WD repeat</keyword>
<evidence type="ECO:0000313" key="5">
    <source>
        <dbReference type="Proteomes" id="UP000023152"/>
    </source>
</evidence>
<dbReference type="InterPro" id="IPR036322">
    <property type="entry name" value="WD40_repeat_dom_sf"/>
</dbReference>
<evidence type="ECO:0000256" key="2">
    <source>
        <dbReference type="ARBA" id="ARBA00022737"/>
    </source>
</evidence>
<name>X6PFS0_RETFI</name>
<dbReference type="OrthoDB" id="4869960at2759"/>
<accession>X6PFS0</accession>
<proteinExistence type="predicted"/>